<dbReference type="EMBL" id="ML120375">
    <property type="protein sequence ID" value="RPB01189.1"/>
    <property type="molecule type" value="Genomic_DNA"/>
</dbReference>
<keyword evidence="8" id="KW-1185">Reference proteome</keyword>
<name>A0A3N4JVY9_9PEZI</name>
<dbReference type="PANTHER" id="PTHR31297:SF13">
    <property type="entry name" value="PUTATIVE-RELATED"/>
    <property type="match status" value="1"/>
</dbReference>
<reference evidence="7 8" key="1">
    <citation type="journal article" date="2018" name="Nat. Ecol. Evol.">
        <title>Pezizomycetes genomes reveal the molecular basis of ectomycorrhizal truffle lifestyle.</title>
        <authorList>
            <person name="Murat C."/>
            <person name="Payen T."/>
            <person name="Noel B."/>
            <person name="Kuo A."/>
            <person name="Morin E."/>
            <person name="Chen J."/>
            <person name="Kohler A."/>
            <person name="Krizsan K."/>
            <person name="Balestrini R."/>
            <person name="Da Silva C."/>
            <person name="Montanini B."/>
            <person name="Hainaut M."/>
            <person name="Levati E."/>
            <person name="Barry K.W."/>
            <person name="Belfiori B."/>
            <person name="Cichocki N."/>
            <person name="Clum A."/>
            <person name="Dockter R.B."/>
            <person name="Fauchery L."/>
            <person name="Guy J."/>
            <person name="Iotti M."/>
            <person name="Le Tacon F."/>
            <person name="Lindquist E.A."/>
            <person name="Lipzen A."/>
            <person name="Malagnac F."/>
            <person name="Mello A."/>
            <person name="Molinier V."/>
            <person name="Miyauchi S."/>
            <person name="Poulain J."/>
            <person name="Riccioni C."/>
            <person name="Rubini A."/>
            <person name="Sitrit Y."/>
            <person name="Splivallo R."/>
            <person name="Traeger S."/>
            <person name="Wang M."/>
            <person name="Zifcakova L."/>
            <person name="Wipf D."/>
            <person name="Zambonelli A."/>
            <person name="Paolocci F."/>
            <person name="Nowrousian M."/>
            <person name="Ottonello S."/>
            <person name="Baldrian P."/>
            <person name="Spatafora J.W."/>
            <person name="Henrissat B."/>
            <person name="Nagy L.G."/>
            <person name="Aury J.M."/>
            <person name="Wincker P."/>
            <person name="Grigoriev I.V."/>
            <person name="Bonfante P."/>
            <person name="Martin F.M."/>
        </authorList>
    </citation>
    <scope>NUCLEOTIDE SEQUENCE [LARGE SCALE GENOMIC DNA]</scope>
    <source>
        <strain evidence="7 8">120613-1</strain>
    </source>
</reference>
<evidence type="ECO:0000313" key="8">
    <source>
        <dbReference type="Proteomes" id="UP000276215"/>
    </source>
</evidence>
<dbReference type="GO" id="GO:0005576">
    <property type="term" value="C:extracellular region"/>
    <property type="evidence" value="ECO:0007669"/>
    <property type="project" value="TreeGrafter"/>
</dbReference>
<evidence type="ECO:0000256" key="4">
    <source>
        <dbReference type="ARBA" id="ARBA00023316"/>
    </source>
</evidence>
<evidence type="ECO:0000256" key="5">
    <source>
        <dbReference type="RuleBase" id="RU361153"/>
    </source>
</evidence>
<evidence type="ECO:0000256" key="3">
    <source>
        <dbReference type="ARBA" id="ARBA00023295"/>
    </source>
</evidence>
<evidence type="ECO:0000259" key="6">
    <source>
        <dbReference type="Pfam" id="PF00150"/>
    </source>
</evidence>
<dbReference type="STRING" id="1336337.A0A3N4JVY9"/>
<proteinExistence type="inferred from homology"/>
<keyword evidence="4" id="KW-0961">Cell wall biogenesis/degradation</keyword>
<dbReference type="Pfam" id="PF00150">
    <property type="entry name" value="Cellulase"/>
    <property type="match status" value="1"/>
</dbReference>
<dbReference type="InterPro" id="IPR050386">
    <property type="entry name" value="Glycosyl_hydrolase_5"/>
</dbReference>
<dbReference type="GO" id="GO:0071555">
    <property type="term" value="P:cell wall organization"/>
    <property type="evidence" value="ECO:0007669"/>
    <property type="project" value="UniProtKB-KW"/>
</dbReference>
<dbReference type="OrthoDB" id="1887033at2759"/>
<keyword evidence="2 5" id="KW-0378">Hydrolase</keyword>
<dbReference type="InterPro" id="IPR001547">
    <property type="entry name" value="Glyco_hydro_5"/>
</dbReference>
<accession>A0A3N4JVY9</accession>
<dbReference type="GO" id="GO:0009986">
    <property type="term" value="C:cell surface"/>
    <property type="evidence" value="ECO:0007669"/>
    <property type="project" value="TreeGrafter"/>
</dbReference>
<dbReference type="GO" id="GO:0008422">
    <property type="term" value="F:beta-glucosidase activity"/>
    <property type="evidence" value="ECO:0007669"/>
    <property type="project" value="TreeGrafter"/>
</dbReference>
<protein>
    <submittedName>
        <fullName evidence="7">Glycoside hydrolase</fullName>
    </submittedName>
</protein>
<dbReference type="SUPFAM" id="SSF51445">
    <property type="entry name" value="(Trans)glycosidases"/>
    <property type="match status" value="1"/>
</dbReference>
<gene>
    <name evidence="7" type="ORF">L873DRAFT_1834721</name>
</gene>
<dbReference type="PANTHER" id="PTHR31297">
    <property type="entry name" value="GLUCAN ENDO-1,6-BETA-GLUCOSIDASE B"/>
    <property type="match status" value="1"/>
</dbReference>
<dbReference type="AlphaFoldDB" id="A0A3N4JVY9"/>
<dbReference type="Gene3D" id="3.20.20.80">
    <property type="entry name" value="Glycosidases"/>
    <property type="match status" value="2"/>
</dbReference>
<dbReference type="Proteomes" id="UP000276215">
    <property type="component" value="Unassembled WGS sequence"/>
</dbReference>
<organism evidence="7 8">
    <name type="scientific">Choiromyces venosus 120613-1</name>
    <dbReference type="NCBI Taxonomy" id="1336337"/>
    <lineage>
        <taxon>Eukaryota</taxon>
        <taxon>Fungi</taxon>
        <taxon>Dikarya</taxon>
        <taxon>Ascomycota</taxon>
        <taxon>Pezizomycotina</taxon>
        <taxon>Pezizomycetes</taxon>
        <taxon>Pezizales</taxon>
        <taxon>Tuberaceae</taxon>
        <taxon>Choiromyces</taxon>
    </lineage>
</organism>
<evidence type="ECO:0000256" key="1">
    <source>
        <dbReference type="ARBA" id="ARBA00005641"/>
    </source>
</evidence>
<evidence type="ECO:0000256" key="2">
    <source>
        <dbReference type="ARBA" id="ARBA00022801"/>
    </source>
</evidence>
<keyword evidence="3 5" id="KW-0326">Glycosidase</keyword>
<feature type="domain" description="Glycoside hydrolase family 5" evidence="6">
    <location>
        <begin position="111"/>
        <end position="270"/>
    </location>
</feature>
<comment type="similarity">
    <text evidence="1 5">Belongs to the glycosyl hydrolase 5 (cellulase A) family.</text>
</comment>
<dbReference type="InterPro" id="IPR017853">
    <property type="entry name" value="GH"/>
</dbReference>
<evidence type="ECO:0000313" key="7">
    <source>
        <dbReference type="EMBL" id="RPB01189.1"/>
    </source>
</evidence>
<sequence>MFATDILKVAGTKILGKDGNEVFLRGVPGVGGWMNMENFITGDPGREFQIRQALKEVLGEDKSKFFFDKFLEYFFTESDAKFYKSLGLNCTCQNGDWHADIARHDRSIWLWEKLAEHFKGNPWIAGYSPLNEPVYEAIRKIDGNHILFLDGNTFASDFSHSDVKETCGKWENTVYSVHDYSNYGFPSASEVYTGAETQKAKLGRGYQRKVVWMKQNNLPIWNGEFGPVYARKMYDGADTDKTNESRTKLLDGQLKIYDEDRISWSIWLYKDIGYQGMVYINPETAYMKLFKEFLEKKFRLAVDAWGADDSKIRDVYEPFEKFIGDNVDPKYRDLYPAPVWKFDSRISRISRNILLAEFMVKEWAGHFTGMDEAQLDEIAQSFKFENCLTRETLDKVLVAHKSVGKKFLFGRSPII</sequence>
<dbReference type="GO" id="GO:0009251">
    <property type="term" value="P:glucan catabolic process"/>
    <property type="evidence" value="ECO:0007669"/>
    <property type="project" value="TreeGrafter"/>
</dbReference>